<evidence type="ECO:0000256" key="2">
    <source>
        <dbReference type="ARBA" id="ARBA00007590"/>
    </source>
</evidence>
<dbReference type="InterPro" id="IPR044890">
    <property type="entry name" value="TMEM14_sf"/>
</dbReference>
<sequence>MSSTISQLSCFSTIQNQFHLANRSPPNLVRLQLQTDINRSGSKSALKYTARASKSDNDLLEKPTSNVEEYVNGENVVEPTQHVDTEPKRAAKIHDFCFGIPYGGIVLGGGLVGFLFTRNFSTLMAGGLYGGALLALSMFSLKVWGQGHSSVPFILGQAGIAAALLWKNMQTYSLTKKLLPTGFNIFLSAAMLSFYAYVVLSGGNPPKKKKSAAAAPS</sequence>
<reference evidence="7" key="1">
    <citation type="submission" date="2022-06" db="EMBL/GenBank/DDBJ databases">
        <title>Uncovering the hologenomic basis of an extraordinary plant invasion.</title>
        <authorList>
            <person name="Bieker V.C."/>
            <person name="Martin M.D."/>
            <person name="Gilbert T."/>
            <person name="Hodgins K."/>
            <person name="Battlay P."/>
            <person name="Petersen B."/>
            <person name="Wilson J."/>
        </authorList>
    </citation>
    <scope>NUCLEOTIDE SEQUENCE</scope>
    <source>
        <strain evidence="7">AA19_3_7</strain>
        <tissue evidence="7">Leaf</tissue>
    </source>
</reference>
<dbReference type="GO" id="GO:0015245">
    <property type="term" value="F:fatty acid transmembrane transporter activity"/>
    <property type="evidence" value="ECO:0007669"/>
    <property type="project" value="TreeGrafter"/>
</dbReference>
<keyword evidence="5 6" id="KW-0472">Membrane</keyword>
<evidence type="ECO:0000256" key="6">
    <source>
        <dbReference type="SAM" id="Phobius"/>
    </source>
</evidence>
<keyword evidence="3 6" id="KW-0812">Transmembrane</keyword>
<feature type="transmembrane region" description="Helical" evidence="6">
    <location>
        <begin position="96"/>
        <end position="117"/>
    </location>
</feature>
<dbReference type="PANTHER" id="PTHR12668">
    <property type="entry name" value="TRANSMEMBRANE PROTEIN 14, 15"/>
    <property type="match status" value="1"/>
</dbReference>
<dbReference type="EMBL" id="JAMZMK010011726">
    <property type="protein sequence ID" value="KAI7726257.1"/>
    <property type="molecule type" value="Genomic_DNA"/>
</dbReference>
<evidence type="ECO:0000256" key="5">
    <source>
        <dbReference type="ARBA" id="ARBA00023136"/>
    </source>
</evidence>
<proteinExistence type="inferred from homology"/>
<dbReference type="InterPro" id="IPR005349">
    <property type="entry name" value="TMEM14"/>
</dbReference>
<dbReference type="AlphaFoldDB" id="A0AAD5BMS1"/>
<evidence type="ECO:0000256" key="3">
    <source>
        <dbReference type="ARBA" id="ARBA00022692"/>
    </source>
</evidence>
<dbReference type="Pfam" id="PF03647">
    <property type="entry name" value="Tmemb_14"/>
    <property type="match status" value="1"/>
</dbReference>
<accession>A0AAD5BMS1</accession>
<keyword evidence="8" id="KW-1185">Reference proteome</keyword>
<evidence type="ECO:0000313" key="7">
    <source>
        <dbReference type="EMBL" id="KAI7726257.1"/>
    </source>
</evidence>
<keyword evidence="4 6" id="KW-1133">Transmembrane helix</keyword>
<protein>
    <recommendedName>
        <fullName evidence="9">Protein FATTY ACID EXPORT 1, chloroplastic</fullName>
    </recommendedName>
</protein>
<comment type="caution">
    <text evidence="7">The sequence shown here is derived from an EMBL/GenBank/DDBJ whole genome shotgun (WGS) entry which is preliminary data.</text>
</comment>
<evidence type="ECO:0000313" key="8">
    <source>
        <dbReference type="Proteomes" id="UP001206925"/>
    </source>
</evidence>
<name>A0AAD5BMS1_AMBAR</name>
<comment type="subcellular location">
    <subcellularLocation>
        <location evidence="1">Membrane</location>
    </subcellularLocation>
</comment>
<dbReference type="PANTHER" id="PTHR12668:SF48">
    <property type="entry name" value="PROTEIN FATTY ACID EXPORT 1, CHLOROPLASTIC"/>
    <property type="match status" value="1"/>
</dbReference>
<dbReference type="Gene3D" id="1.10.10.1740">
    <property type="entry name" value="Transmembrane protein 14-like"/>
    <property type="match status" value="1"/>
</dbReference>
<dbReference type="Proteomes" id="UP001206925">
    <property type="component" value="Unassembled WGS sequence"/>
</dbReference>
<evidence type="ECO:0008006" key="9">
    <source>
        <dbReference type="Google" id="ProtNLM"/>
    </source>
</evidence>
<feature type="transmembrane region" description="Helical" evidence="6">
    <location>
        <begin position="151"/>
        <end position="169"/>
    </location>
</feature>
<gene>
    <name evidence="7" type="ORF">M8C21_008601</name>
</gene>
<evidence type="ECO:0000256" key="1">
    <source>
        <dbReference type="ARBA" id="ARBA00004370"/>
    </source>
</evidence>
<evidence type="ECO:0000256" key="4">
    <source>
        <dbReference type="ARBA" id="ARBA00022989"/>
    </source>
</evidence>
<feature type="transmembrane region" description="Helical" evidence="6">
    <location>
        <begin position="181"/>
        <end position="200"/>
    </location>
</feature>
<dbReference type="GO" id="GO:0009706">
    <property type="term" value="C:chloroplast inner membrane"/>
    <property type="evidence" value="ECO:0007669"/>
    <property type="project" value="TreeGrafter"/>
</dbReference>
<organism evidence="7 8">
    <name type="scientific">Ambrosia artemisiifolia</name>
    <name type="common">Common ragweed</name>
    <dbReference type="NCBI Taxonomy" id="4212"/>
    <lineage>
        <taxon>Eukaryota</taxon>
        <taxon>Viridiplantae</taxon>
        <taxon>Streptophyta</taxon>
        <taxon>Embryophyta</taxon>
        <taxon>Tracheophyta</taxon>
        <taxon>Spermatophyta</taxon>
        <taxon>Magnoliopsida</taxon>
        <taxon>eudicotyledons</taxon>
        <taxon>Gunneridae</taxon>
        <taxon>Pentapetalae</taxon>
        <taxon>asterids</taxon>
        <taxon>campanulids</taxon>
        <taxon>Asterales</taxon>
        <taxon>Asteraceae</taxon>
        <taxon>Asteroideae</taxon>
        <taxon>Heliantheae alliance</taxon>
        <taxon>Heliantheae</taxon>
        <taxon>Ambrosia</taxon>
    </lineage>
</organism>
<comment type="similarity">
    <text evidence="2">Belongs to the TMEM14 family.</text>
</comment>